<evidence type="ECO:0000313" key="8">
    <source>
        <dbReference type="Proteomes" id="UP001354931"/>
    </source>
</evidence>
<gene>
    <name evidence="7" type="ORF">OKJ99_22630</name>
</gene>
<dbReference type="RefSeq" id="WP_326019108.1">
    <property type="nucleotide sequence ID" value="NZ_JAOZYC010000131.1"/>
</dbReference>
<comment type="cofactor">
    <cofactor evidence="1">
        <name>FAD</name>
        <dbReference type="ChEBI" id="CHEBI:57692"/>
    </cofactor>
</comment>
<accession>A0ABU6F8Z5</accession>
<dbReference type="InterPro" id="IPR050493">
    <property type="entry name" value="FAD-dep_Monooxygenase_BioMet"/>
</dbReference>
<evidence type="ECO:0000256" key="2">
    <source>
        <dbReference type="ARBA" id="ARBA00022630"/>
    </source>
</evidence>
<dbReference type="InterPro" id="IPR036188">
    <property type="entry name" value="FAD/NAD-bd_sf"/>
</dbReference>
<dbReference type="PANTHER" id="PTHR13789">
    <property type="entry name" value="MONOOXYGENASE"/>
    <property type="match status" value="1"/>
</dbReference>
<keyword evidence="8" id="KW-1185">Reference proteome</keyword>
<evidence type="ECO:0000256" key="4">
    <source>
        <dbReference type="ARBA" id="ARBA00023002"/>
    </source>
</evidence>
<dbReference type="Pfam" id="PF01494">
    <property type="entry name" value="FAD_binding_3"/>
    <property type="match status" value="1"/>
</dbReference>
<dbReference type="InterPro" id="IPR002938">
    <property type="entry name" value="FAD-bd"/>
</dbReference>
<dbReference type="GO" id="GO:0004497">
    <property type="term" value="F:monooxygenase activity"/>
    <property type="evidence" value="ECO:0007669"/>
    <property type="project" value="UniProtKB-KW"/>
</dbReference>
<evidence type="ECO:0000256" key="5">
    <source>
        <dbReference type="ARBA" id="ARBA00023033"/>
    </source>
</evidence>
<sequence length="397" mass="42194">MRDNQQSGPRIAIVGGGIGGMAAAAFLHRAGLAVTVHEQASALTEVGAGLLLAPNAVRPLRALGVAESALRRAVPLDWGWEFRRWQDGTVLSAERLDGVCERLYGERTYTTHRAHLLDALRSAVPDGAVRLGARCTAVEPHADGVRLAFADGTRTDADLVIGADGMHSLVRETVAEPERPRFSGLCAFRTVVPAAAAPAFALRRAQTLWLGPDHHLVHYPISCGAAVNVVAFAPSTDETAESWSATATVEEFHAEFAGWDDRVTALINSGSVPGRWALYDRPPLPSWTSGRMTLLGDAAHPMFPFYGQGAAQALEDAAVLARCLATNADDPVGALARYASERIPRTTRLQQVSHARAEANHLPDGPAQRARDAALGDADPLLRSGWIYGYDASAAAG</sequence>
<dbReference type="PRINTS" id="PR00420">
    <property type="entry name" value="RNGMNOXGNASE"/>
</dbReference>
<dbReference type="SUPFAM" id="SSF54373">
    <property type="entry name" value="FAD-linked reductases, C-terminal domain"/>
    <property type="match status" value="1"/>
</dbReference>
<keyword evidence="4" id="KW-0560">Oxidoreductase</keyword>
<dbReference type="Proteomes" id="UP001354931">
    <property type="component" value="Unassembled WGS sequence"/>
</dbReference>
<dbReference type="SUPFAM" id="SSF51905">
    <property type="entry name" value="FAD/NAD(P)-binding domain"/>
    <property type="match status" value="1"/>
</dbReference>
<organism evidence="7 8">
    <name type="scientific">Streptomyces endophyticus</name>
    <dbReference type="NCBI Taxonomy" id="714166"/>
    <lineage>
        <taxon>Bacteria</taxon>
        <taxon>Bacillati</taxon>
        <taxon>Actinomycetota</taxon>
        <taxon>Actinomycetes</taxon>
        <taxon>Kitasatosporales</taxon>
        <taxon>Streptomycetaceae</taxon>
        <taxon>Streptomyces</taxon>
    </lineage>
</organism>
<keyword evidence="2" id="KW-0285">Flavoprotein</keyword>
<keyword evidence="3" id="KW-0274">FAD</keyword>
<evidence type="ECO:0000259" key="6">
    <source>
        <dbReference type="Pfam" id="PF01494"/>
    </source>
</evidence>
<reference evidence="7 8" key="1">
    <citation type="submission" date="2022-10" db="EMBL/GenBank/DDBJ databases">
        <authorList>
            <person name="Xie J."/>
            <person name="Shen N."/>
        </authorList>
    </citation>
    <scope>NUCLEOTIDE SEQUENCE [LARGE SCALE GENOMIC DNA]</scope>
    <source>
        <strain evidence="7 8">YIM65594</strain>
    </source>
</reference>
<dbReference type="Gene3D" id="3.50.50.60">
    <property type="entry name" value="FAD/NAD(P)-binding domain"/>
    <property type="match status" value="1"/>
</dbReference>
<evidence type="ECO:0000256" key="3">
    <source>
        <dbReference type="ARBA" id="ARBA00022827"/>
    </source>
</evidence>
<dbReference type="PANTHER" id="PTHR13789:SF318">
    <property type="entry name" value="GERANYLGERANYL DIPHOSPHATE REDUCTASE"/>
    <property type="match status" value="1"/>
</dbReference>
<feature type="domain" description="FAD-binding" evidence="6">
    <location>
        <begin position="11"/>
        <end position="351"/>
    </location>
</feature>
<proteinExistence type="predicted"/>
<evidence type="ECO:0000256" key="1">
    <source>
        <dbReference type="ARBA" id="ARBA00001974"/>
    </source>
</evidence>
<keyword evidence="5 7" id="KW-0503">Monooxygenase</keyword>
<evidence type="ECO:0000313" key="7">
    <source>
        <dbReference type="EMBL" id="MEB8340294.1"/>
    </source>
</evidence>
<name>A0ABU6F8Z5_9ACTN</name>
<protein>
    <submittedName>
        <fullName evidence="7">FAD-dependent monooxygenase</fullName>
    </submittedName>
</protein>
<dbReference type="EMBL" id="JAOZYC010000131">
    <property type="protein sequence ID" value="MEB8340294.1"/>
    <property type="molecule type" value="Genomic_DNA"/>
</dbReference>
<comment type="caution">
    <text evidence="7">The sequence shown here is derived from an EMBL/GenBank/DDBJ whole genome shotgun (WGS) entry which is preliminary data.</text>
</comment>